<dbReference type="Gene3D" id="1.20.120.1750">
    <property type="match status" value="1"/>
</dbReference>
<keyword evidence="5" id="KW-0677">Repeat</keyword>
<name>W6PRM0_PENRF</name>
<dbReference type="PROSITE" id="PS51873">
    <property type="entry name" value="TRIAD"/>
    <property type="match status" value="1"/>
</dbReference>
<dbReference type="SUPFAM" id="SSF57850">
    <property type="entry name" value="RING/U-box"/>
    <property type="match status" value="2"/>
</dbReference>
<keyword evidence="6" id="KW-0863">Zinc-finger</keyword>
<accession>W6PRM0</accession>
<dbReference type="GO" id="GO:0061630">
    <property type="term" value="F:ubiquitin protein ligase activity"/>
    <property type="evidence" value="ECO:0007669"/>
    <property type="project" value="UniProtKB-EC"/>
</dbReference>
<dbReference type="EC" id="2.3.2.31" evidence="2"/>
<dbReference type="OrthoDB" id="9977870at2759"/>
<dbReference type="STRING" id="1365484.W6PRM0"/>
<evidence type="ECO:0000256" key="1">
    <source>
        <dbReference type="ARBA" id="ARBA00001798"/>
    </source>
</evidence>
<reference evidence="10" key="1">
    <citation type="journal article" date="2014" name="Nat. Commun.">
        <title>Multiple recent horizontal transfers of a large genomic region in cheese making fungi.</title>
        <authorList>
            <person name="Cheeseman K."/>
            <person name="Ropars J."/>
            <person name="Renault P."/>
            <person name="Dupont J."/>
            <person name="Gouzy J."/>
            <person name="Branca A."/>
            <person name="Abraham A.L."/>
            <person name="Ceppi M."/>
            <person name="Conseiller E."/>
            <person name="Debuchy R."/>
            <person name="Malagnac F."/>
            <person name="Goarin A."/>
            <person name="Silar P."/>
            <person name="Lacoste S."/>
            <person name="Sallet E."/>
            <person name="Bensimon A."/>
            <person name="Giraud T."/>
            <person name="Brygoo Y."/>
        </authorList>
    </citation>
    <scope>NUCLEOTIDE SEQUENCE [LARGE SCALE GENOMIC DNA]</scope>
    <source>
        <strain evidence="10">FM164</strain>
    </source>
</reference>
<evidence type="ECO:0000256" key="7">
    <source>
        <dbReference type="ARBA" id="ARBA00022786"/>
    </source>
</evidence>
<proteinExistence type="predicted"/>
<dbReference type="InterPro" id="IPR013083">
    <property type="entry name" value="Znf_RING/FYVE/PHD"/>
</dbReference>
<dbReference type="GO" id="GO:0016567">
    <property type="term" value="P:protein ubiquitination"/>
    <property type="evidence" value="ECO:0007669"/>
    <property type="project" value="InterPro"/>
</dbReference>
<dbReference type="Proteomes" id="UP000030686">
    <property type="component" value="Unassembled WGS sequence"/>
</dbReference>
<evidence type="ECO:0000256" key="2">
    <source>
        <dbReference type="ARBA" id="ARBA00012251"/>
    </source>
</evidence>
<dbReference type="AlphaFoldDB" id="W6PRM0"/>
<dbReference type="OMA" id="TEHCIIC"/>
<keyword evidence="7" id="KW-0833">Ubl conjugation pathway</keyword>
<dbReference type="Gene3D" id="3.30.40.10">
    <property type="entry name" value="Zinc/RING finger domain, C3HC4 (zinc finger)"/>
    <property type="match status" value="1"/>
</dbReference>
<dbReference type="PANTHER" id="PTHR11685">
    <property type="entry name" value="RBR FAMILY RING FINGER AND IBR DOMAIN-CONTAINING"/>
    <property type="match status" value="1"/>
</dbReference>
<dbReference type="InterPro" id="IPR044066">
    <property type="entry name" value="TRIAD_supradom"/>
</dbReference>
<evidence type="ECO:0000256" key="6">
    <source>
        <dbReference type="ARBA" id="ARBA00022771"/>
    </source>
</evidence>
<dbReference type="EMBL" id="HG792015">
    <property type="protein sequence ID" value="CDM26833.1"/>
    <property type="molecule type" value="Genomic_DNA"/>
</dbReference>
<dbReference type="InterPro" id="IPR017907">
    <property type="entry name" value="Znf_RING_CS"/>
</dbReference>
<dbReference type="InterPro" id="IPR031127">
    <property type="entry name" value="E3_UB_ligase_RBR"/>
</dbReference>
<evidence type="ECO:0000313" key="10">
    <source>
        <dbReference type="EMBL" id="CDM26833.1"/>
    </source>
</evidence>
<dbReference type="InterPro" id="IPR002867">
    <property type="entry name" value="IBR_dom"/>
</dbReference>
<evidence type="ECO:0000313" key="11">
    <source>
        <dbReference type="Proteomes" id="UP000030686"/>
    </source>
</evidence>
<dbReference type="PROSITE" id="PS00518">
    <property type="entry name" value="ZF_RING_1"/>
    <property type="match status" value="1"/>
</dbReference>
<dbReference type="CDD" id="cd22584">
    <property type="entry name" value="Rcat_RBR_unk"/>
    <property type="match status" value="1"/>
</dbReference>
<sequence length="278" mass="31646">MAKSRSSIRKLLDYLERVFASKKVSEEVGLSVKHKANQKRIEKQYINSLHRCTGCFQRVPTTNLFTAPCQHQYCPSCLRRMSSTALNSPGMFPAKCCFQEIPTTALEAVMSPRNIKRYTVRWEENSIPPLERLYCPRATCGRWIPPKSPGARLGYCVCPHCRAKVCYKCGNFFHLAWSCSHDSETKATLRLAKENKWQRCSNCLYFVEKVDGCNHIICRCGHQFCYLCGQRGRCACPARGGGYEDLDTDGGDIDFNTLVAAMEQAESTDEPHWWDDEA</sequence>
<protein>
    <recommendedName>
        <fullName evidence="2">RBR-type E3 ubiquitin transferase</fullName>
        <ecNumber evidence="2">2.3.2.31</ecNumber>
    </recommendedName>
</protein>
<evidence type="ECO:0000256" key="4">
    <source>
        <dbReference type="ARBA" id="ARBA00022723"/>
    </source>
</evidence>
<keyword evidence="3" id="KW-0808">Transferase</keyword>
<dbReference type="GO" id="GO:0008270">
    <property type="term" value="F:zinc ion binding"/>
    <property type="evidence" value="ECO:0007669"/>
    <property type="project" value="UniProtKB-KW"/>
</dbReference>
<feature type="domain" description="RING-type" evidence="9">
    <location>
        <begin position="48"/>
        <end position="249"/>
    </location>
</feature>
<evidence type="ECO:0000259" key="9">
    <source>
        <dbReference type="PROSITE" id="PS51873"/>
    </source>
</evidence>
<keyword evidence="4" id="KW-0479">Metal-binding</keyword>
<evidence type="ECO:0000256" key="3">
    <source>
        <dbReference type="ARBA" id="ARBA00022679"/>
    </source>
</evidence>
<dbReference type="CDD" id="cd20335">
    <property type="entry name" value="BRcat_RBR"/>
    <property type="match status" value="1"/>
</dbReference>
<comment type="catalytic activity">
    <reaction evidence="1">
        <text>[E2 ubiquitin-conjugating enzyme]-S-ubiquitinyl-L-cysteine + [acceptor protein]-L-lysine = [E2 ubiquitin-conjugating enzyme]-L-cysteine + [acceptor protein]-N(6)-ubiquitinyl-L-lysine.</text>
        <dbReference type="EC" id="2.3.2.31"/>
    </reaction>
</comment>
<organism evidence="10 11">
    <name type="scientific">Penicillium roqueforti (strain FM164)</name>
    <dbReference type="NCBI Taxonomy" id="1365484"/>
    <lineage>
        <taxon>Eukaryota</taxon>
        <taxon>Fungi</taxon>
        <taxon>Dikarya</taxon>
        <taxon>Ascomycota</taxon>
        <taxon>Pezizomycotina</taxon>
        <taxon>Eurotiomycetes</taxon>
        <taxon>Eurotiomycetidae</taxon>
        <taxon>Eurotiales</taxon>
        <taxon>Aspergillaceae</taxon>
        <taxon>Penicillium</taxon>
    </lineage>
</organism>
<evidence type="ECO:0000256" key="8">
    <source>
        <dbReference type="ARBA" id="ARBA00022833"/>
    </source>
</evidence>
<keyword evidence="8" id="KW-0862">Zinc</keyword>
<gene>
    <name evidence="10" type="ORF">PROQFM164_S01g000642</name>
</gene>
<keyword evidence="11" id="KW-1185">Reference proteome</keyword>
<dbReference type="Pfam" id="PF01485">
    <property type="entry name" value="IBR"/>
    <property type="match status" value="2"/>
</dbReference>
<evidence type="ECO:0000256" key="5">
    <source>
        <dbReference type="ARBA" id="ARBA00022737"/>
    </source>
</evidence>